<feature type="domain" description="Glycosyl transferase family 51" evidence="13">
    <location>
        <begin position="76"/>
        <end position="240"/>
    </location>
</feature>
<dbReference type="Gene3D" id="1.10.3810.10">
    <property type="entry name" value="Biosynthetic peptidoglycan transglycosylase-like"/>
    <property type="match status" value="1"/>
</dbReference>
<comment type="pathway">
    <text evidence="1">Cell wall biogenesis; peptidoglycan biosynthesis.</text>
</comment>
<evidence type="ECO:0000256" key="5">
    <source>
        <dbReference type="ARBA" id="ARBA00022670"/>
    </source>
</evidence>
<sequence length="804" mass="86206">MTRFPRLERLARKRSVQALLACVLVGWLAWRGFRWHVGSPADELSNTGWTQASRVLARDGRLLGERPSSEGLYGVQTKLDDVSPRLVSATIASEDKRFFDHDGIDRLAVARAALSDLRHLHVVSGGSTITTQLVKRLDHQGRPRPRTVATKLVEMARAQNLESTTSKRALLEAYLNRLDYGRGLAGPEAAAQGYFGVPARDLSLAQAALLAVLPRAPSALDPHRHRERAVVRQRALLTEMNRRGLVSSEDLDRALSEPLLLRDPKLPRPFVAPHVVLANARRVPAGEIRTTLDFALQKDVEAMVRAHVPRLEQRGASTAAVVVVDNATGELLAEVGSAAFGDPKIAGAVDIVRARRQPGSTLKPFVYARAFERGTSPMEMLADVPTEFGDARGHAYAPDNFDGTFLGPISAREALAGSLNVPAVRLAADLGATELVSTLRASGLSLPLGAERYGLSIALGSGEVTPLELAEAYATLARGGEHVALHERQGQAAPTTRVFDAAAVASISDALSDPLARVRGLRTRGPFEFNYPVALKTGTSTAYRDAWTAGYTHERTVVVWVGNADGSATRKLTGAVGAGPLFFDVMKRAMNDVAVRAPLSEPGLLEDAEVCALSGHRAGAACPDRVHRMFARGHTPAHACTVHQMTVARSAPSNEPAYRCDAGGTVPVVVLPETFGRWLSERPLGAPGSDPHGIPWFLASRVPNCVAPGSEEPRIVVVEPRDGAVLSAERGARSASDALDVAVETRGMPAGEPLEVLVDGRLAMRLDTAYRARVPVGRGDHLLEVRPVDARRGVLLGRAQISVR</sequence>
<dbReference type="AlphaFoldDB" id="A0A0K1PX96"/>
<dbReference type="PANTHER" id="PTHR32282">
    <property type="entry name" value="BINDING PROTEIN TRANSPEPTIDASE, PUTATIVE-RELATED"/>
    <property type="match status" value="1"/>
</dbReference>
<evidence type="ECO:0000256" key="1">
    <source>
        <dbReference type="ARBA" id="ARBA00004752"/>
    </source>
</evidence>
<dbReference type="OrthoDB" id="9766909at2"/>
<dbReference type="GO" id="GO:0004180">
    <property type="term" value="F:carboxypeptidase activity"/>
    <property type="evidence" value="ECO:0007669"/>
    <property type="project" value="UniProtKB-KW"/>
</dbReference>
<evidence type="ECO:0000256" key="6">
    <source>
        <dbReference type="ARBA" id="ARBA00022676"/>
    </source>
</evidence>
<dbReference type="InterPro" id="IPR012338">
    <property type="entry name" value="Beta-lactam/transpept-like"/>
</dbReference>
<dbReference type="SUPFAM" id="SSF53955">
    <property type="entry name" value="Lysozyme-like"/>
    <property type="match status" value="1"/>
</dbReference>
<dbReference type="PATRIC" id="fig|1391654.3.peg.4870"/>
<dbReference type="InterPro" id="IPR001264">
    <property type="entry name" value="Glyco_trans_51"/>
</dbReference>
<dbReference type="EMBL" id="CP012333">
    <property type="protein sequence ID" value="AKU98142.1"/>
    <property type="molecule type" value="Genomic_DNA"/>
</dbReference>
<dbReference type="GO" id="GO:0009252">
    <property type="term" value="P:peptidoglycan biosynthetic process"/>
    <property type="evidence" value="ECO:0007669"/>
    <property type="project" value="UniProtKB-UniPathway"/>
</dbReference>
<comment type="similarity">
    <text evidence="3">In the N-terminal section; belongs to the glycosyltransferase 51 family.</text>
</comment>
<dbReference type="KEGG" id="llu:AKJ09_04806"/>
<evidence type="ECO:0000259" key="12">
    <source>
        <dbReference type="Pfam" id="PF00905"/>
    </source>
</evidence>
<evidence type="ECO:0000256" key="10">
    <source>
        <dbReference type="ARBA" id="ARBA00044770"/>
    </source>
</evidence>
<dbReference type="GO" id="GO:0008955">
    <property type="term" value="F:peptidoglycan glycosyltransferase activity"/>
    <property type="evidence" value="ECO:0007669"/>
    <property type="project" value="UniProtKB-EC"/>
</dbReference>
<protein>
    <recommendedName>
        <fullName evidence="10">peptidoglycan glycosyltransferase</fullName>
        <ecNumber evidence="10">2.4.99.28</ecNumber>
    </recommendedName>
</protein>
<evidence type="ECO:0000256" key="3">
    <source>
        <dbReference type="ARBA" id="ARBA00007739"/>
    </source>
</evidence>
<keyword evidence="6" id="KW-0328">Glycosyltransferase</keyword>
<organism evidence="14 15">
    <name type="scientific">Labilithrix luteola</name>
    <dbReference type="NCBI Taxonomy" id="1391654"/>
    <lineage>
        <taxon>Bacteria</taxon>
        <taxon>Pseudomonadati</taxon>
        <taxon>Myxococcota</taxon>
        <taxon>Polyangia</taxon>
        <taxon>Polyangiales</taxon>
        <taxon>Labilitrichaceae</taxon>
        <taxon>Labilithrix</taxon>
    </lineage>
</organism>
<keyword evidence="15" id="KW-1185">Reference proteome</keyword>
<dbReference type="NCBIfam" id="TIGR02073">
    <property type="entry name" value="PBP_1c"/>
    <property type="match status" value="1"/>
</dbReference>
<evidence type="ECO:0000313" key="14">
    <source>
        <dbReference type="EMBL" id="AKU98142.1"/>
    </source>
</evidence>
<keyword evidence="7" id="KW-0808">Transferase</keyword>
<dbReference type="GO" id="GO:0008658">
    <property type="term" value="F:penicillin binding"/>
    <property type="evidence" value="ECO:0007669"/>
    <property type="project" value="InterPro"/>
</dbReference>
<evidence type="ECO:0000256" key="4">
    <source>
        <dbReference type="ARBA" id="ARBA00022645"/>
    </source>
</evidence>
<evidence type="ECO:0000256" key="8">
    <source>
        <dbReference type="ARBA" id="ARBA00022801"/>
    </source>
</evidence>
<feature type="domain" description="Penicillin-binding protein transpeptidase" evidence="12">
    <location>
        <begin position="320"/>
        <end position="582"/>
    </location>
</feature>
<dbReference type="GO" id="GO:0006508">
    <property type="term" value="P:proteolysis"/>
    <property type="evidence" value="ECO:0007669"/>
    <property type="project" value="UniProtKB-KW"/>
</dbReference>
<accession>A0A0K1PX96</accession>
<dbReference type="UniPathway" id="UPA00219"/>
<evidence type="ECO:0000259" key="13">
    <source>
        <dbReference type="Pfam" id="PF00912"/>
    </source>
</evidence>
<dbReference type="InterPro" id="IPR036950">
    <property type="entry name" value="PBP_transglycosylase"/>
</dbReference>
<evidence type="ECO:0000256" key="9">
    <source>
        <dbReference type="ARBA" id="ARBA00023268"/>
    </source>
</evidence>
<dbReference type="Pfam" id="PF00912">
    <property type="entry name" value="Transgly"/>
    <property type="match status" value="1"/>
</dbReference>
<dbReference type="GO" id="GO:0030288">
    <property type="term" value="C:outer membrane-bounded periplasmic space"/>
    <property type="evidence" value="ECO:0007669"/>
    <property type="project" value="TreeGrafter"/>
</dbReference>
<proteinExistence type="inferred from homology"/>
<dbReference type="Gene3D" id="3.40.710.10">
    <property type="entry name" value="DD-peptidase/beta-lactamase superfamily"/>
    <property type="match status" value="1"/>
</dbReference>
<evidence type="ECO:0000256" key="2">
    <source>
        <dbReference type="ARBA" id="ARBA00007090"/>
    </source>
</evidence>
<gene>
    <name evidence="14" type="ORF">AKJ09_04806</name>
</gene>
<dbReference type="PANTHER" id="PTHR32282:SF15">
    <property type="entry name" value="PENICILLIN-BINDING PROTEIN 1C"/>
    <property type="match status" value="1"/>
</dbReference>
<comment type="similarity">
    <text evidence="2">In the C-terminal section; belongs to the transpeptidase family.</text>
</comment>
<evidence type="ECO:0000256" key="7">
    <source>
        <dbReference type="ARBA" id="ARBA00022679"/>
    </source>
</evidence>
<keyword evidence="5" id="KW-0645">Protease</keyword>
<dbReference type="EC" id="2.4.99.28" evidence="10"/>
<dbReference type="InterPro" id="IPR011815">
    <property type="entry name" value="PBP_1c"/>
</dbReference>
<comment type="catalytic activity">
    <reaction evidence="11">
        <text>[GlcNAc-(1-&gt;4)-Mur2Ac(oyl-L-Ala-gamma-D-Glu-L-Lys-D-Ala-D-Ala)](n)-di-trans,octa-cis-undecaprenyl diphosphate + beta-D-GlcNAc-(1-&gt;4)-Mur2Ac(oyl-L-Ala-gamma-D-Glu-L-Lys-D-Ala-D-Ala)-di-trans,octa-cis-undecaprenyl diphosphate = [GlcNAc-(1-&gt;4)-Mur2Ac(oyl-L-Ala-gamma-D-Glu-L-Lys-D-Ala-D-Ala)](n+1)-di-trans,octa-cis-undecaprenyl diphosphate + di-trans,octa-cis-undecaprenyl diphosphate + H(+)</text>
        <dbReference type="Rhea" id="RHEA:23708"/>
        <dbReference type="Rhea" id="RHEA-COMP:9602"/>
        <dbReference type="Rhea" id="RHEA-COMP:9603"/>
        <dbReference type="ChEBI" id="CHEBI:15378"/>
        <dbReference type="ChEBI" id="CHEBI:58405"/>
        <dbReference type="ChEBI" id="CHEBI:60033"/>
        <dbReference type="ChEBI" id="CHEBI:78435"/>
        <dbReference type="EC" id="2.4.99.28"/>
    </reaction>
</comment>
<dbReference type="Pfam" id="PF00905">
    <property type="entry name" value="Transpeptidase"/>
    <property type="match status" value="1"/>
</dbReference>
<dbReference type="STRING" id="1391654.AKJ09_04806"/>
<dbReference type="InterPro" id="IPR001460">
    <property type="entry name" value="PCN-bd_Tpept"/>
</dbReference>
<evidence type="ECO:0000256" key="11">
    <source>
        <dbReference type="ARBA" id="ARBA00049902"/>
    </source>
</evidence>
<keyword evidence="8" id="KW-0378">Hydrolase</keyword>
<keyword evidence="9" id="KW-0511">Multifunctional enzyme</keyword>
<dbReference type="Proteomes" id="UP000064967">
    <property type="component" value="Chromosome"/>
</dbReference>
<dbReference type="SUPFAM" id="SSF56601">
    <property type="entry name" value="beta-lactamase/transpeptidase-like"/>
    <property type="match status" value="1"/>
</dbReference>
<evidence type="ECO:0000313" key="15">
    <source>
        <dbReference type="Proteomes" id="UP000064967"/>
    </source>
</evidence>
<dbReference type="InterPro" id="IPR023346">
    <property type="entry name" value="Lysozyme-like_dom_sf"/>
</dbReference>
<reference evidence="14 15" key="1">
    <citation type="submission" date="2015-08" db="EMBL/GenBank/DDBJ databases">
        <authorList>
            <person name="Babu N.S."/>
            <person name="Beckwith C.J."/>
            <person name="Beseler K.G."/>
            <person name="Brison A."/>
            <person name="Carone J.V."/>
            <person name="Caskin T.P."/>
            <person name="Diamond M."/>
            <person name="Durham M.E."/>
            <person name="Foxe J.M."/>
            <person name="Go M."/>
            <person name="Henderson B.A."/>
            <person name="Jones I.B."/>
            <person name="McGettigan J.A."/>
            <person name="Micheletti S.J."/>
            <person name="Nasrallah M.E."/>
            <person name="Ortiz D."/>
            <person name="Piller C.R."/>
            <person name="Privatt S.R."/>
            <person name="Schneider S.L."/>
            <person name="Sharp S."/>
            <person name="Smith T.C."/>
            <person name="Stanton J.D."/>
            <person name="Ullery H.E."/>
            <person name="Wilson R.J."/>
            <person name="Serrano M.G."/>
            <person name="Buck G."/>
            <person name="Lee V."/>
            <person name="Wang Y."/>
            <person name="Carvalho R."/>
            <person name="Voegtly L."/>
            <person name="Shi R."/>
            <person name="Duckworth R."/>
            <person name="Johnson A."/>
            <person name="Loviza R."/>
            <person name="Walstead R."/>
            <person name="Shah Z."/>
            <person name="Kiflezghi M."/>
            <person name="Wade K."/>
            <person name="Ball S.L."/>
            <person name="Bradley K.W."/>
            <person name="Asai D.J."/>
            <person name="Bowman C.A."/>
            <person name="Russell D.A."/>
            <person name="Pope W.H."/>
            <person name="Jacobs-Sera D."/>
            <person name="Hendrix R.W."/>
            <person name="Hatfull G.F."/>
        </authorList>
    </citation>
    <scope>NUCLEOTIDE SEQUENCE [LARGE SCALE GENOMIC DNA]</scope>
    <source>
        <strain evidence="14 15">DSM 27648</strain>
    </source>
</reference>
<keyword evidence="4" id="KW-0121">Carboxypeptidase</keyword>
<name>A0A0K1PX96_9BACT</name>
<dbReference type="RefSeq" id="WP_146649166.1">
    <property type="nucleotide sequence ID" value="NZ_CP012333.1"/>
</dbReference>
<dbReference type="InterPro" id="IPR050396">
    <property type="entry name" value="Glycosyltr_51/Transpeptidase"/>
</dbReference>